<name>A0A8X6TGL6_NEPPI</name>
<dbReference type="AlphaFoldDB" id="A0A8X6TGL6"/>
<reference evidence="1" key="1">
    <citation type="submission" date="2020-08" db="EMBL/GenBank/DDBJ databases">
        <title>Multicomponent nature underlies the extraordinary mechanical properties of spider dragline silk.</title>
        <authorList>
            <person name="Kono N."/>
            <person name="Nakamura H."/>
            <person name="Mori M."/>
            <person name="Yoshida Y."/>
            <person name="Ohtoshi R."/>
            <person name="Malay A.D."/>
            <person name="Moran D.A.P."/>
            <person name="Tomita M."/>
            <person name="Numata K."/>
            <person name="Arakawa K."/>
        </authorList>
    </citation>
    <scope>NUCLEOTIDE SEQUENCE</scope>
</reference>
<dbReference type="GO" id="GO:0004497">
    <property type="term" value="F:monooxygenase activity"/>
    <property type="evidence" value="ECO:0007669"/>
    <property type="project" value="UniProtKB-KW"/>
</dbReference>
<dbReference type="EMBL" id="BMAW01057753">
    <property type="protein sequence ID" value="GFT12612.1"/>
    <property type="molecule type" value="Genomic_DNA"/>
</dbReference>
<keyword evidence="1" id="KW-0560">Oxidoreductase</keyword>
<protein>
    <submittedName>
        <fullName evidence="1">DBH-like monooxygenase protein 1</fullName>
    </submittedName>
</protein>
<accession>A0A8X6TGL6</accession>
<evidence type="ECO:0000313" key="1">
    <source>
        <dbReference type="EMBL" id="GFT12612.1"/>
    </source>
</evidence>
<comment type="caution">
    <text evidence="1">The sequence shown here is derived from an EMBL/GenBank/DDBJ whole genome shotgun (WGS) entry which is preliminary data.</text>
</comment>
<proteinExistence type="predicted"/>
<dbReference type="Proteomes" id="UP000887013">
    <property type="component" value="Unassembled WGS sequence"/>
</dbReference>
<keyword evidence="1" id="KW-0503">Monooxygenase</keyword>
<organism evidence="1 2">
    <name type="scientific">Nephila pilipes</name>
    <name type="common">Giant wood spider</name>
    <name type="synonym">Nephila maculata</name>
    <dbReference type="NCBI Taxonomy" id="299642"/>
    <lineage>
        <taxon>Eukaryota</taxon>
        <taxon>Metazoa</taxon>
        <taxon>Ecdysozoa</taxon>
        <taxon>Arthropoda</taxon>
        <taxon>Chelicerata</taxon>
        <taxon>Arachnida</taxon>
        <taxon>Araneae</taxon>
        <taxon>Araneomorphae</taxon>
        <taxon>Entelegynae</taxon>
        <taxon>Araneoidea</taxon>
        <taxon>Nephilidae</taxon>
        <taxon>Nephila</taxon>
    </lineage>
</organism>
<evidence type="ECO:0000313" key="2">
    <source>
        <dbReference type="Proteomes" id="UP000887013"/>
    </source>
</evidence>
<sequence length="88" mass="10208">MCLAFILYYPLIERFASVSVPQFDVINRALRTNFTKSDLSDGNLRDELLHYDWTTVDINEVEKTLRYGLHDTHCYLGNGEKNSVSYCP</sequence>
<gene>
    <name evidence="1" type="primary">moxd1_2</name>
    <name evidence="1" type="ORF">NPIL_691471</name>
</gene>
<dbReference type="OrthoDB" id="10003276at2759"/>
<keyword evidence="2" id="KW-1185">Reference proteome</keyword>